<keyword evidence="3" id="KW-1185">Reference proteome</keyword>
<feature type="compositionally biased region" description="Low complexity" evidence="1">
    <location>
        <begin position="333"/>
        <end position="349"/>
    </location>
</feature>
<dbReference type="Proteomes" id="UP000001357">
    <property type="component" value="Unassembled WGS sequence"/>
</dbReference>
<evidence type="ECO:0000313" key="2">
    <source>
        <dbReference type="EMBL" id="EDQ91282.1"/>
    </source>
</evidence>
<feature type="non-terminal residue" evidence="2">
    <location>
        <position position="823"/>
    </location>
</feature>
<feature type="region of interest" description="Disordered" evidence="1">
    <location>
        <begin position="621"/>
        <end position="735"/>
    </location>
</feature>
<dbReference type="KEGG" id="mbr:MONBRDRAFT_36191"/>
<evidence type="ECO:0000256" key="1">
    <source>
        <dbReference type="SAM" id="MobiDB-lite"/>
    </source>
</evidence>
<feature type="compositionally biased region" description="Low complexity" evidence="1">
    <location>
        <begin position="650"/>
        <end position="666"/>
    </location>
</feature>
<dbReference type="RefSeq" id="XP_001743704.1">
    <property type="nucleotide sequence ID" value="XM_001743652.1"/>
</dbReference>
<dbReference type="InParanoid" id="A9UTP0"/>
<protein>
    <submittedName>
        <fullName evidence="2">Uncharacterized protein</fullName>
    </submittedName>
</protein>
<sequence>MGRTVFVTFLFLIAFCSTIVLSDILVSRVCFAFIFITCQGQSFLQALAQCSNLVRCEAHVAVLNHLSRDDPELAVLGNERVSEPSAAVRGWSDVHFHRAPLVDRFETLRGCQARPGSMAAFVAQRYSPGPELASDTSGIPIPCLVHLAQSSMWQAGQLQLSADASELRVAIFEHPNGATLQLYDDPQDAQLDSFPFFAGALRLPAAAWLIRRVAKRLKKSCFLLHNATTAHEYTVTIARFNPNAALLVTHDQYAAELATCCPAVGNGNYVFADQDQVKLSAPADAGRATIEAIYATVNEVDTWRDSGYVQLTHVQFQVLRAMRHQLSKRSDGPDTSSRGSTPTSPSHTSALGGVANEKHPYDSMSAVRRPSAPPSSDLVVDEHGYVRLRDPTGDGLGQPMADPVSLDAAEKDEDGYVKLVQPGGVVVQHALNGGYDNVDELLGSDQRPGCHARSFVSHVHSSTSPYATIGSESTAVNQVRAVSLESLPRAVTASPTYETVASRPAARTPLHTSTESLQALRSLRSSRPGSSLAAHSEPDLSSSANASPLMGRALRGVCAQPNRSPILPQRKLPGSATRLLIPNPSRSTEWQRGHRRAHSDSDSLVGSPRNDALRQLAHLAGHDHSKTMASSTSEQGLARRNVPASERPVQRTQQSPAPAPQPLDAAARSESTEKLTRQAIAKHASSPRSSPPHSQQEFRPEPRHHSVHGTVSNPTLPASAHPRTRSTHERLNHFGKPMVRQLSQTLSTPDAAEDRPSRTAFNVGQLQHLARLPRLYIHQFSHVYTDHPQGLGAVLSTPQGLTTVVLPSTKNSKPCFCVADASD</sequence>
<dbReference type="EMBL" id="CH991545">
    <property type="protein sequence ID" value="EDQ91282.1"/>
    <property type="molecule type" value="Genomic_DNA"/>
</dbReference>
<feature type="region of interest" description="Disordered" evidence="1">
    <location>
        <begin position="561"/>
        <end position="608"/>
    </location>
</feature>
<organism evidence="2 3">
    <name type="scientific">Monosiga brevicollis</name>
    <name type="common">Choanoflagellate</name>
    <dbReference type="NCBI Taxonomy" id="81824"/>
    <lineage>
        <taxon>Eukaryota</taxon>
        <taxon>Choanoflagellata</taxon>
        <taxon>Craspedida</taxon>
        <taxon>Salpingoecidae</taxon>
        <taxon>Monosiga</taxon>
    </lineage>
</organism>
<dbReference type="AlphaFoldDB" id="A9UTP0"/>
<evidence type="ECO:0000313" key="3">
    <source>
        <dbReference type="Proteomes" id="UP000001357"/>
    </source>
</evidence>
<dbReference type="GeneID" id="5888986"/>
<feature type="region of interest" description="Disordered" evidence="1">
    <location>
        <begin position="325"/>
        <end position="358"/>
    </location>
</feature>
<feature type="region of interest" description="Disordered" evidence="1">
    <location>
        <begin position="491"/>
        <end position="547"/>
    </location>
</feature>
<name>A9UTP0_MONBE</name>
<feature type="compositionally biased region" description="Low complexity" evidence="1">
    <location>
        <begin position="516"/>
        <end position="534"/>
    </location>
</feature>
<accession>A9UTP0</accession>
<reference evidence="2 3" key="1">
    <citation type="journal article" date="2008" name="Nature">
        <title>The genome of the choanoflagellate Monosiga brevicollis and the origin of metazoans.</title>
        <authorList>
            <consortium name="JGI Sequencing"/>
            <person name="King N."/>
            <person name="Westbrook M.J."/>
            <person name="Young S.L."/>
            <person name="Kuo A."/>
            <person name="Abedin M."/>
            <person name="Chapman J."/>
            <person name="Fairclough S."/>
            <person name="Hellsten U."/>
            <person name="Isogai Y."/>
            <person name="Letunic I."/>
            <person name="Marr M."/>
            <person name="Pincus D."/>
            <person name="Putnam N."/>
            <person name="Rokas A."/>
            <person name="Wright K.J."/>
            <person name="Zuzow R."/>
            <person name="Dirks W."/>
            <person name="Good M."/>
            <person name="Goodstein D."/>
            <person name="Lemons D."/>
            <person name="Li W."/>
            <person name="Lyons J.B."/>
            <person name="Morris A."/>
            <person name="Nichols S."/>
            <person name="Richter D.J."/>
            <person name="Salamov A."/>
            <person name="Bork P."/>
            <person name="Lim W.A."/>
            <person name="Manning G."/>
            <person name="Miller W.T."/>
            <person name="McGinnis W."/>
            <person name="Shapiro H."/>
            <person name="Tjian R."/>
            <person name="Grigoriev I.V."/>
            <person name="Rokhsar D."/>
        </authorList>
    </citation>
    <scope>NUCLEOTIDE SEQUENCE [LARGE SCALE GENOMIC DNA]</scope>
    <source>
        <strain evidence="3">MX1 / ATCC 50154</strain>
    </source>
</reference>
<gene>
    <name evidence="2" type="ORF">MONBRDRAFT_36191</name>
</gene>
<proteinExistence type="predicted"/>